<dbReference type="InterPro" id="IPR011059">
    <property type="entry name" value="Metal-dep_hydrolase_composite"/>
</dbReference>
<dbReference type="InterPro" id="IPR050287">
    <property type="entry name" value="MTA/SAH_deaminase"/>
</dbReference>
<sequence>MCAAPQHSTVVEIASYCRTELCENYRHLVGAKTIHELLSDSIKPTIHQASAIGGSPSNGGCEHSSRQVAEDGDSPPNCDGRYTLLHETHIALFSVYHMEEIEGTVLAGQSFEPIHGRVVVEDGYITAVEEVSERDGDPDRIILPAFVNAHTHVGDSVAKEAAVGLGLEEAVAPPDSLKHQRIEAADNETLVTSMHRTLRFMQRTGTAAFLDFREFGVDGARALREAAAGLDIAAFIFGSDDPAVLDVADGFGASGANDDEFTARRAAAEERGVPFAIHAGEPDATDIHPALDLEPDLLVHMVHAEAEHLRRVADQDVPIAVCPRANRVLGVGRPPIETLLEYTSVALGSDNVMLNSPSMFREMEYTAKTFDLPSRTVLQMATTAGAEAVNLDCGVIEPGRRAALLVLDGDSDNLSGIADPVDAIVRRASALDIQRVIA</sequence>
<protein>
    <submittedName>
        <fullName evidence="3">Guanine deaminase</fullName>
    </submittedName>
</protein>
<evidence type="ECO:0000259" key="2">
    <source>
        <dbReference type="Pfam" id="PF01979"/>
    </source>
</evidence>
<feature type="region of interest" description="Disordered" evidence="1">
    <location>
        <begin position="48"/>
        <end position="76"/>
    </location>
</feature>
<reference evidence="4" key="1">
    <citation type="submission" date="2016-10" db="EMBL/GenBank/DDBJ databases">
        <authorList>
            <person name="Varghese N."/>
            <person name="Submissions S."/>
        </authorList>
    </citation>
    <scope>NUCLEOTIDE SEQUENCE [LARGE SCALE GENOMIC DNA]</scope>
    <source>
        <strain evidence="4">CGMCC 1.10118</strain>
    </source>
</reference>
<proteinExistence type="predicted"/>
<dbReference type="STRING" id="660517.SAMN04487946_105204"/>
<evidence type="ECO:0000313" key="3">
    <source>
        <dbReference type="EMBL" id="SDY03404.1"/>
    </source>
</evidence>
<dbReference type="SUPFAM" id="SSF51556">
    <property type="entry name" value="Metallo-dependent hydrolases"/>
    <property type="match status" value="1"/>
</dbReference>
<dbReference type="Gene3D" id="3.20.20.140">
    <property type="entry name" value="Metal-dependent hydrolases"/>
    <property type="match status" value="2"/>
</dbReference>
<gene>
    <name evidence="3" type="ORF">SAMN04487946_105204</name>
</gene>
<organism evidence="3 4">
    <name type="scientific">Halobellus clavatus</name>
    <dbReference type="NCBI Taxonomy" id="660517"/>
    <lineage>
        <taxon>Archaea</taxon>
        <taxon>Methanobacteriati</taxon>
        <taxon>Methanobacteriota</taxon>
        <taxon>Stenosarchaea group</taxon>
        <taxon>Halobacteria</taxon>
        <taxon>Halobacteriales</taxon>
        <taxon>Haloferacaceae</taxon>
        <taxon>Halobellus</taxon>
    </lineage>
</organism>
<dbReference type="GO" id="GO:0016810">
    <property type="term" value="F:hydrolase activity, acting on carbon-nitrogen (but not peptide) bonds"/>
    <property type="evidence" value="ECO:0007669"/>
    <property type="project" value="InterPro"/>
</dbReference>
<dbReference type="Gene3D" id="2.30.40.10">
    <property type="entry name" value="Urease, subunit C, domain 1"/>
    <property type="match status" value="2"/>
</dbReference>
<evidence type="ECO:0000256" key="1">
    <source>
        <dbReference type="SAM" id="MobiDB-lite"/>
    </source>
</evidence>
<accession>A0A1H3GLM6</accession>
<dbReference type="PANTHER" id="PTHR43794">
    <property type="entry name" value="AMINOHYDROLASE SSNA-RELATED"/>
    <property type="match status" value="1"/>
</dbReference>
<dbReference type="Pfam" id="PF01979">
    <property type="entry name" value="Amidohydro_1"/>
    <property type="match status" value="1"/>
</dbReference>
<dbReference type="EMBL" id="FNPB01000005">
    <property type="protein sequence ID" value="SDY03404.1"/>
    <property type="molecule type" value="Genomic_DNA"/>
</dbReference>
<dbReference type="PANTHER" id="PTHR43794:SF5">
    <property type="entry name" value="CHLOROHYDROLASE FAMILY PROTEIN"/>
    <property type="match status" value="1"/>
</dbReference>
<dbReference type="InterPro" id="IPR032466">
    <property type="entry name" value="Metal_Hydrolase"/>
</dbReference>
<feature type="domain" description="Amidohydrolase-related" evidence="2">
    <location>
        <begin position="141"/>
        <end position="436"/>
    </location>
</feature>
<dbReference type="AlphaFoldDB" id="A0A1H3GLM6"/>
<name>A0A1H3GLM6_9EURY</name>
<dbReference type="Proteomes" id="UP000199170">
    <property type="component" value="Unassembled WGS sequence"/>
</dbReference>
<evidence type="ECO:0000313" key="4">
    <source>
        <dbReference type="Proteomes" id="UP000199170"/>
    </source>
</evidence>
<keyword evidence="4" id="KW-1185">Reference proteome</keyword>
<dbReference type="InterPro" id="IPR006680">
    <property type="entry name" value="Amidohydro-rel"/>
</dbReference>
<dbReference type="SUPFAM" id="SSF51338">
    <property type="entry name" value="Composite domain of metallo-dependent hydrolases"/>
    <property type="match status" value="1"/>
</dbReference>